<reference evidence="1" key="2">
    <citation type="submission" date="2014-01" db="EMBL/GenBank/DDBJ databases">
        <authorList>
            <consortium name="DOE Joint Genome Institute"/>
            <person name="Ohm R.A."/>
            <person name="Condon B.J."/>
            <person name="Leng Y."/>
            <person name="Wu D."/>
            <person name="Bushley K.E."/>
            <person name="Otillar R."/>
            <person name="Martin J."/>
            <person name="Schackwitz W."/>
            <person name="Grimwood J."/>
            <person name="MohdZainudin N."/>
            <person name="Xue C."/>
            <person name="Wang R."/>
            <person name="Manning V.A."/>
            <person name="Dhillon B."/>
            <person name="Tu Z.J."/>
            <person name="Steffenson B.J."/>
            <person name="Salamov A."/>
            <person name="Sun H."/>
            <person name="Lowry S."/>
            <person name="LaButti K."/>
            <person name="Han J."/>
            <person name="Copeland A."/>
            <person name="Lindquist E."/>
            <person name="Barry K."/>
            <person name="Schmutz J."/>
            <person name="Baker S."/>
            <person name="Ciuffetti L.M."/>
            <person name="Grigoriev I.V."/>
            <person name="Zhong S."/>
            <person name="Nordberg B.G."/>
            <person name="Cantor M.N."/>
            <person name="Hua S.X."/>
        </authorList>
    </citation>
    <scope>NUCLEOTIDE SEQUENCE</scope>
    <source>
        <strain evidence="1">FI3</strain>
    </source>
</reference>
<reference evidence="1" key="1">
    <citation type="journal article" date="2013" name="PLoS Genet.">
        <title>Comparative genome structure, secondary metabolite, and effector coding capacity across Cochliobolus pathogens.</title>
        <authorList>
            <person name="Condon B.J."/>
            <person name="Leng Y."/>
            <person name="Wu D."/>
            <person name="Bushley K.E."/>
            <person name="Ohm R.A."/>
            <person name="Otillar R."/>
            <person name="Martin J."/>
            <person name="Schackwitz W."/>
            <person name="Grimwood J."/>
            <person name="MohdZainudin N."/>
            <person name="Xue C."/>
            <person name="Wang R."/>
            <person name="Manning V.A."/>
            <person name="Dhillon B."/>
            <person name="Tu Z.J."/>
            <person name="Steffenson B.J."/>
            <person name="Salamov A."/>
            <person name="Sun H."/>
            <person name="Lowry S."/>
            <person name="LaButti K."/>
            <person name="Han J."/>
            <person name="Copeland A."/>
            <person name="Lindquist E."/>
            <person name="Barry K."/>
            <person name="Schmutz J."/>
            <person name="Baker S.E."/>
            <person name="Ciuffetti L.M."/>
            <person name="Grigoriev I.V."/>
            <person name="Zhong S."/>
            <person name="Turgeon B.G."/>
        </authorList>
    </citation>
    <scope>NUCLEOTIDE SEQUENCE [LARGE SCALE GENOMIC DNA]</scope>
    <source>
        <strain evidence="1">FI3</strain>
    </source>
</reference>
<dbReference type="RefSeq" id="XP_014559331.1">
    <property type="nucleotide sequence ID" value="XM_014703845.1"/>
</dbReference>
<accession>W7EVB7</accession>
<proteinExistence type="predicted"/>
<sequence>MNVQFVDTVKKDIYNSGWNLRIRKEENVDNIELTYKKRYLVNEGNSATTEESTNAALNKAKQDGFDSTISYNAQVEVGCQKHTLSISLDKKIPDSGSSKLELPKVQKSRDVLIKKAPDMFKDWQGKNWGIQRLEKSIIYGSVLAKRSKGTFDQFTLSIEVWPIRKSKEDETPAPIVEASFKAPDLIKALDGRAKLQAFLKDKD</sequence>
<dbReference type="AlphaFoldDB" id="W7EVB7"/>
<dbReference type="HOGENOM" id="CLU_070859_0_0_1"/>
<dbReference type="GeneID" id="26253298"/>
<gene>
    <name evidence="1" type="ORF">COCVIDRAFT_24377</name>
</gene>
<organism evidence="1">
    <name type="scientific">Bipolaris victoriae (strain FI3)</name>
    <name type="common">Victoria blight of oats agent</name>
    <name type="synonym">Cochliobolus victoriae</name>
    <dbReference type="NCBI Taxonomy" id="930091"/>
    <lineage>
        <taxon>Eukaryota</taxon>
        <taxon>Fungi</taxon>
        <taxon>Dikarya</taxon>
        <taxon>Ascomycota</taxon>
        <taxon>Pezizomycotina</taxon>
        <taxon>Dothideomycetes</taxon>
        <taxon>Pleosporomycetidae</taxon>
        <taxon>Pleosporales</taxon>
        <taxon>Pleosporineae</taxon>
        <taxon>Pleosporaceae</taxon>
        <taxon>Bipolaris</taxon>
    </lineage>
</organism>
<name>W7EVB7_BIPV3</name>
<dbReference type="EMBL" id="KI968710">
    <property type="protein sequence ID" value="EUN29855.1"/>
    <property type="molecule type" value="Genomic_DNA"/>
</dbReference>
<evidence type="ECO:0000313" key="1">
    <source>
        <dbReference type="EMBL" id="EUN29855.1"/>
    </source>
</evidence>
<protein>
    <submittedName>
        <fullName evidence="1">Uncharacterized protein</fullName>
    </submittedName>
</protein>